<dbReference type="EMBL" id="KK914602">
    <property type="protein sequence ID" value="KDP31688.1"/>
    <property type="molecule type" value="Genomic_DNA"/>
</dbReference>
<organism evidence="1 2">
    <name type="scientific">Jatropha curcas</name>
    <name type="common">Barbados nut</name>
    <dbReference type="NCBI Taxonomy" id="180498"/>
    <lineage>
        <taxon>Eukaryota</taxon>
        <taxon>Viridiplantae</taxon>
        <taxon>Streptophyta</taxon>
        <taxon>Embryophyta</taxon>
        <taxon>Tracheophyta</taxon>
        <taxon>Spermatophyta</taxon>
        <taxon>Magnoliopsida</taxon>
        <taxon>eudicotyledons</taxon>
        <taxon>Gunneridae</taxon>
        <taxon>Pentapetalae</taxon>
        <taxon>rosids</taxon>
        <taxon>fabids</taxon>
        <taxon>Malpighiales</taxon>
        <taxon>Euphorbiaceae</taxon>
        <taxon>Crotonoideae</taxon>
        <taxon>Jatropheae</taxon>
        <taxon>Jatropha</taxon>
    </lineage>
</organism>
<accession>A0A067K9K6</accession>
<dbReference type="Proteomes" id="UP000027138">
    <property type="component" value="Unassembled WGS sequence"/>
</dbReference>
<evidence type="ECO:0000313" key="1">
    <source>
        <dbReference type="EMBL" id="KDP31688.1"/>
    </source>
</evidence>
<reference evidence="1 2" key="1">
    <citation type="journal article" date="2014" name="PLoS ONE">
        <title>Global Analysis of Gene Expression Profiles in Physic Nut (Jatropha curcas L.) Seedlings Exposed to Salt Stress.</title>
        <authorList>
            <person name="Zhang L."/>
            <person name="Zhang C."/>
            <person name="Wu P."/>
            <person name="Chen Y."/>
            <person name="Li M."/>
            <person name="Jiang H."/>
            <person name="Wu G."/>
        </authorList>
    </citation>
    <scope>NUCLEOTIDE SEQUENCE [LARGE SCALE GENOMIC DNA]</scope>
    <source>
        <strain evidence="2">cv. GZQX0401</strain>
        <tissue evidence="1">Young leaves</tissue>
    </source>
</reference>
<dbReference type="AlphaFoldDB" id="A0A067K9K6"/>
<protein>
    <submittedName>
        <fullName evidence="1">Uncharacterized protein</fullName>
    </submittedName>
</protein>
<sequence>MVGISWQLLTQIQDFLLGTGVLPDTAWGVPGFGGLEALARAVFRSMVWQASAHGRAIWPCPMRHGTTRGVRASGSLERM</sequence>
<keyword evidence="2" id="KW-1185">Reference proteome</keyword>
<name>A0A067K9K6_JATCU</name>
<evidence type="ECO:0000313" key="2">
    <source>
        <dbReference type="Proteomes" id="UP000027138"/>
    </source>
</evidence>
<gene>
    <name evidence="1" type="ORF">JCGZ_15013</name>
</gene>
<proteinExistence type="predicted"/>